<dbReference type="InterPro" id="IPR006594">
    <property type="entry name" value="LisH"/>
</dbReference>
<dbReference type="GO" id="GO:0016567">
    <property type="term" value="P:protein ubiquitination"/>
    <property type="evidence" value="ECO:0007669"/>
    <property type="project" value="UniProtKB-UniPathway"/>
</dbReference>
<name>T0QV99_SAPDV</name>
<dbReference type="RefSeq" id="XP_008608868.1">
    <property type="nucleotide sequence ID" value="XM_008610646.1"/>
</dbReference>
<dbReference type="VEuPathDB" id="FungiDB:SDRG_04952"/>
<comment type="similarity">
    <text evidence="3">Belongs to the VPRBP/DCAF1 family.</text>
</comment>
<evidence type="ECO:0000313" key="8">
    <source>
        <dbReference type="Proteomes" id="UP000030762"/>
    </source>
</evidence>
<evidence type="ECO:0000256" key="1">
    <source>
        <dbReference type="ARBA" id="ARBA00004123"/>
    </source>
</evidence>
<gene>
    <name evidence="7" type="ORF">SDRG_04952</name>
</gene>
<feature type="region of interest" description="Disordered" evidence="6">
    <location>
        <begin position="226"/>
        <end position="271"/>
    </location>
</feature>
<dbReference type="EMBL" id="JH767143">
    <property type="protein sequence ID" value="EQC37935.1"/>
    <property type="molecule type" value="Genomic_DNA"/>
</dbReference>
<sequence>MADDESSSDALAFDSSTEATIHNVDPIEVQTFQLVSELLSPEVDEPERIRKMNWLAEVLEKAEAAFRQTQPSPGRRDGHLVGHLFRILDDFEDFYTMLERKLQGDAADRVRNERMNAAVCRLFLATSPVHTRLIVRTLYEEDVLERVCRWAEGAPGPLPPHGLQLQCYAAGLLSVGLRDRSIADTVVNHATLPVSLLRRSRYYAMALENERAMALEYMQAMQQKKLVKNSKKPSSASTPTAAKRRKLSIDKTSLDDQSTSSTSLAGSDIPDRLVHGLQDDTLSMTPEDIARRHEEPPKQLLLLDLLYCLECLGLMGEYLELLAPALKEDVLGTILTFLHSQHPTLWSATLKLTSHFLAHKKFAFSFLDAGGLQLVLGRQRPDEVALLHRSMSMCLHGFASSSVVMETIFRRETDRSALLLMALTLLGSPHEKARQNAVVFFGLVLPFRSALEFFEANDGVYILLNLIRSGNAPKNAVQRQLAHDACLCLRQYVRVHFGLLVYALRRKLHGPNSRMPKLSPYKPIDIDDKSHETQVLLFEKHGKGLKDTKWVLGLMHLRAPLVLLEVLNVFCKQSSRDLDQEPTSYRVWLVERAQFSLQALRLLTLVHPLIAPDVCATTLADGRKSGLSIVLECAMSTHFRDGDIVRDALHVLGNCVYPPIKAKPTDTHESAAVKSILKLARDKSALKVCLSLLRYKRSLQHADSVRFLAARALLGLSRDRHVAQILEQMQIGQLLSDLIRHDPVLEENADIHLRFKDVALELISHVTHRVPSSAIHEATDPTVRKIEKANIVAATHITYNPNDLLLLIHDHLKAHGLTAAADALETEAQLKQHASSGPGSPHKPQALRRTKSSTNDDALLSPSTSPRPSKRAKADVKLGRVLSFAQRKKHVARQLTAPHYFEKPQADVKKKAVKRDVKTTTWLDNVVRQYCREQHRQCPNPVAIVPPFSLASSTPHECPDVALSAPAYTNISNSLVVRSALGSTHRVDTGMTRFAYGRHRAFRVVSHGTDVTGGLTAATFLSVPRDRHIVLGTDQGELVYVNLEQDAVVGRWQCHPNAGPLTSIATNEHTRLAFSHANPLILTGTSRLSQYVQATIGLWDLGRMDTPRWTLPGMRAGAFNYAGDRVVAMAYEAATHAPFDPSIGSPVRGTAIYEVETGSMLAQLEDPVRPSGIYGDATNCVFSPCDTTVLADGMLWDLRVSRAVHQFDKLSNDGFGYFHPSGNEVLVNSAVWDLRTFKLRRMVPALEQSRVAFNHNGSVLYAYSPFEPLMKESSKKLLKHKTWFRVLDARDYKDISTVDVERPIYDVSLNYQETLLAIVEGRYLDSVYGEDTPVCRLYEVGRNKPNEADSDLEDNVEESESMEDEDFESTSSLEEEEEEDDDDDEVLEPGANGSLSDDDDDDVLSDDADSDDGASSQGYDTEDLHALLRLEIPDNAYLTFGSEYDDDDEDGDDEMSDDDEDDE</sequence>
<accession>T0QV99</accession>
<dbReference type="OMA" id="ECSQDQA"/>
<dbReference type="InterPro" id="IPR033270">
    <property type="entry name" value="VPRBP/DCAF1"/>
</dbReference>
<feature type="compositionally biased region" description="Low complexity" evidence="6">
    <location>
        <begin position="255"/>
        <end position="264"/>
    </location>
</feature>
<dbReference type="GO" id="GO:0005634">
    <property type="term" value="C:nucleus"/>
    <property type="evidence" value="ECO:0007669"/>
    <property type="project" value="UniProtKB-SubCell"/>
</dbReference>
<keyword evidence="5" id="KW-0539">Nucleus</keyword>
<evidence type="ECO:0000256" key="4">
    <source>
        <dbReference type="ARBA" id="ARBA00022786"/>
    </source>
</evidence>
<dbReference type="eggNOG" id="KOG1832">
    <property type="taxonomic scope" value="Eukaryota"/>
</dbReference>
<dbReference type="UniPathway" id="UPA00143"/>
<dbReference type="InterPro" id="IPR011047">
    <property type="entry name" value="Quinoprotein_ADH-like_sf"/>
</dbReference>
<reference evidence="7 8" key="1">
    <citation type="submission" date="2012-04" db="EMBL/GenBank/DDBJ databases">
        <title>The Genome Sequence of Saprolegnia declina VS20.</title>
        <authorList>
            <consortium name="The Broad Institute Genome Sequencing Platform"/>
            <person name="Russ C."/>
            <person name="Nusbaum C."/>
            <person name="Tyler B."/>
            <person name="van West P."/>
            <person name="Dieguez-Uribeondo J."/>
            <person name="de Bruijn I."/>
            <person name="Tripathy S."/>
            <person name="Jiang R."/>
            <person name="Young S.K."/>
            <person name="Zeng Q."/>
            <person name="Gargeya S."/>
            <person name="Fitzgerald M."/>
            <person name="Haas B."/>
            <person name="Abouelleil A."/>
            <person name="Alvarado L."/>
            <person name="Arachchi H.M."/>
            <person name="Berlin A."/>
            <person name="Chapman S.B."/>
            <person name="Goldberg J."/>
            <person name="Griggs A."/>
            <person name="Gujja S."/>
            <person name="Hansen M."/>
            <person name="Howarth C."/>
            <person name="Imamovic A."/>
            <person name="Larimer J."/>
            <person name="McCowen C."/>
            <person name="Montmayeur A."/>
            <person name="Murphy C."/>
            <person name="Neiman D."/>
            <person name="Pearson M."/>
            <person name="Priest M."/>
            <person name="Roberts A."/>
            <person name="Saif S."/>
            <person name="Shea T."/>
            <person name="Sisk P."/>
            <person name="Sykes S."/>
            <person name="Wortman J."/>
            <person name="Nusbaum C."/>
            <person name="Birren B."/>
        </authorList>
    </citation>
    <scope>NUCLEOTIDE SEQUENCE [LARGE SCALE GENOMIC DNA]</scope>
    <source>
        <strain evidence="7 8">VS20</strain>
    </source>
</reference>
<dbReference type="SUPFAM" id="SSF48371">
    <property type="entry name" value="ARM repeat"/>
    <property type="match status" value="1"/>
</dbReference>
<dbReference type="InParanoid" id="T0QV99"/>
<feature type="region of interest" description="Disordered" evidence="6">
    <location>
        <begin position="1344"/>
        <end position="1421"/>
    </location>
</feature>
<proteinExistence type="inferred from homology"/>
<dbReference type="PROSITE" id="PS50896">
    <property type="entry name" value="LISH"/>
    <property type="match status" value="1"/>
</dbReference>
<feature type="region of interest" description="Disordered" evidence="6">
    <location>
        <begin position="828"/>
        <end position="875"/>
    </location>
</feature>
<dbReference type="InterPro" id="IPR015943">
    <property type="entry name" value="WD40/YVTN_repeat-like_dom_sf"/>
</dbReference>
<dbReference type="GeneID" id="19945679"/>
<dbReference type="Proteomes" id="UP000030762">
    <property type="component" value="Unassembled WGS sequence"/>
</dbReference>
<dbReference type="Gene3D" id="2.130.10.10">
    <property type="entry name" value="YVTN repeat-like/Quinoprotein amine dehydrogenase"/>
    <property type="match status" value="1"/>
</dbReference>
<evidence type="ECO:0000256" key="6">
    <source>
        <dbReference type="SAM" id="MobiDB-lite"/>
    </source>
</evidence>
<dbReference type="OrthoDB" id="27563at2759"/>
<evidence type="ECO:0000256" key="3">
    <source>
        <dbReference type="ARBA" id="ARBA00008845"/>
    </source>
</evidence>
<evidence type="ECO:0000256" key="2">
    <source>
        <dbReference type="ARBA" id="ARBA00004906"/>
    </source>
</evidence>
<protein>
    <submittedName>
        <fullName evidence="7">Uncharacterized protein</fullName>
    </submittedName>
</protein>
<dbReference type="STRING" id="1156394.T0QV99"/>
<evidence type="ECO:0000256" key="5">
    <source>
        <dbReference type="ARBA" id="ARBA00023242"/>
    </source>
</evidence>
<feature type="compositionally biased region" description="Acidic residues" evidence="6">
    <location>
        <begin position="1348"/>
        <end position="1387"/>
    </location>
</feature>
<comment type="subcellular location">
    <subcellularLocation>
        <location evidence="1">Nucleus</location>
    </subcellularLocation>
</comment>
<dbReference type="SMART" id="SM00667">
    <property type="entry name" value="LisH"/>
    <property type="match status" value="1"/>
</dbReference>
<evidence type="ECO:0000313" key="7">
    <source>
        <dbReference type="EMBL" id="EQC37935.1"/>
    </source>
</evidence>
<dbReference type="InterPro" id="IPR016024">
    <property type="entry name" value="ARM-type_fold"/>
</dbReference>
<dbReference type="SUPFAM" id="SSF50998">
    <property type="entry name" value="Quinoprotein alcohol dehydrogenase-like"/>
    <property type="match status" value="1"/>
</dbReference>
<dbReference type="PANTHER" id="PTHR13129">
    <property type="entry name" value="VPRBP PROTEIN-RELATED"/>
    <property type="match status" value="1"/>
</dbReference>
<keyword evidence="4" id="KW-0833">Ubl conjugation pathway</keyword>
<feature type="compositionally biased region" description="Acidic residues" evidence="6">
    <location>
        <begin position="1443"/>
        <end position="1463"/>
    </location>
</feature>
<comment type="pathway">
    <text evidence="2">Protein modification; protein ubiquitination.</text>
</comment>
<feature type="compositionally biased region" description="Acidic residues" evidence="6">
    <location>
        <begin position="1396"/>
        <end position="1412"/>
    </location>
</feature>
<dbReference type="PANTHER" id="PTHR13129:SF4">
    <property type="entry name" value="DDB1- AND CUL4-ASSOCIATED FACTOR 1"/>
    <property type="match status" value="1"/>
</dbReference>
<keyword evidence="8" id="KW-1185">Reference proteome</keyword>
<dbReference type="GO" id="GO:0080008">
    <property type="term" value="C:Cul4-RING E3 ubiquitin ligase complex"/>
    <property type="evidence" value="ECO:0007669"/>
    <property type="project" value="TreeGrafter"/>
</dbReference>
<feature type="compositionally biased region" description="Polar residues" evidence="6">
    <location>
        <begin position="852"/>
        <end position="867"/>
    </location>
</feature>
<organism evidence="7 8">
    <name type="scientific">Saprolegnia diclina (strain VS20)</name>
    <dbReference type="NCBI Taxonomy" id="1156394"/>
    <lineage>
        <taxon>Eukaryota</taxon>
        <taxon>Sar</taxon>
        <taxon>Stramenopiles</taxon>
        <taxon>Oomycota</taxon>
        <taxon>Saprolegniomycetes</taxon>
        <taxon>Saprolegniales</taxon>
        <taxon>Saprolegniaceae</taxon>
        <taxon>Saprolegnia</taxon>
    </lineage>
</organism>
<feature type="region of interest" description="Disordered" evidence="6">
    <location>
        <begin position="1438"/>
        <end position="1463"/>
    </location>
</feature>